<comment type="caution">
    <text evidence="6">The sequence shown here is derived from an EMBL/GenBank/DDBJ whole genome shotgun (WGS) entry which is preliminary data.</text>
</comment>
<comment type="cofactor">
    <cofactor evidence="1">
        <name>FAD</name>
        <dbReference type="ChEBI" id="CHEBI:57692"/>
    </cofactor>
</comment>
<dbReference type="GO" id="GO:0016709">
    <property type="term" value="F:oxidoreductase activity, acting on paired donors, with incorporation or reduction of molecular oxygen, NAD(P)H as one donor, and incorporation of one atom of oxygen"/>
    <property type="evidence" value="ECO:0007669"/>
    <property type="project" value="UniProtKB-ARBA"/>
</dbReference>
<protein>
    <submittedName>
        <fullName evidence="6">Monoogygenase</fullName>
    </submittedName>
</protein>
<dbReference type="InterPro" id="IPR002938">
    <property type="entry name" value="FAD-bd"/>
</dbReference>
<evidence type="ECO:0000313" key="7">
    <source>
        <dbReference type="Proteomes" id="UP000295083"/>
    </source>
</evidence>
<dbReference type="GO" id="GO:0071949">
    <property type="term" value="F:FAD binding"/>
    <property type="evidence" value="ECO:0007669"/>
    <property type="project" value="InterPro"/>
</dbReference>
<keyword evidence="7" id="KW-1185">Reference proteome</keyword>
<keyword evidence="3" id="KW-0274">FAD</keyword>
<dbReference type="Gene3D" id="3.30.70.2450">
    <property type="match status" value="1"/>
</dbReference>
<dbReference type="SUPFAM" id="SSF51905">
    <property type="entry name" value="FAD/NAD(P)-binding domain"/>
    <property type="match status" value="1"/>
</dbReference>
<accession>A0A4R8QW43</accession>
<dbReference type="AlphaFoldDB" id="A0A4R8QW43"/>
<organism evidence="6 7">
    <name type="scientific">Colletotrichum spinosum</name>
    <dbReference type="NCBI Taxonomy" id="1347390"/>
    <lineage>
        <taxon>Eukaryota</taxon>
        <taxon>Fungi</taxon>
        <taxon>Dikarya</taxon>
        <taxon>Ascomycota</taxon>
        <taxon>Pezizomycotina</taxon>
        <taxon>Sordariomycetes</taxon>
        <taxon>Hypocreomycetidae</taxon>
        <taxon>Glomerellales</taxon>
        <taxon>Glomerellaceae</taxon>
        <taxon>Colletotrichum</taxon>
        <taxon>Colletotrichum orbiculare species complex</taxon>
    </lineage>
</organism>
<feature type="domain" description="FAD-binding" evidence="5">
    <location>
        <begin position="5"/>
        <end position="359"/>
    </location>
</feature>
<dbReference type="PRINTS" id="PR00420">
    <property type="entry name" value="RNGMNOXGNASE"/>
</dbReference>
<evidence type="ECO:0000256" key="4">
    <source>
        <dbReference type="ARBA" id="ARBA00023002"/>
    </source>
</evidence>
<dbReference type="Pfam" id="PF21274">
    <property type="entry name" value="Rng_hyd_C"/>
    <property type="match status" value="1"/>
</dbReference>
<dbReference type="PANTHER" id="PTHR43004">
    <property type="entry name" value="TRK SYSTEM POTASSIUM UPTAKE PROTEIN"/>
    <property type="match status" value="1"/>
</dbReference>
<keyword evidence="2" id="KW-0285">Flavoprotein</keyword>
<dbReference type="Gene3D" id="3.50.50.60">
    <property type="entry name" value="FAD/NAD(P)-binding domain"/>
    <property type="match status" value="1"/>
</dbReference>
<dbReference type="Proteomes" id="UP000295083">
    <property type="component" value="Unassembled WGS sequence"/>
</dbReference>
<gene>
    <name evidence="6" type="ORF">C8035_v005580</name>
</gene>
<evidence type="ECO:0000259" key="5">
    <source>
        <dbReference type="Pfam" id="PF01494"/>
    </source>
</evidence>
<name>A0A4R8QW43_9PEZI</name>
<proteinExistence type="predicted"/>
<dbReference type="EMBL" id="QAPG01000004">
    <property type="protein sequence ID" value="TDZ40595.1"/>
    <property type="molecule type" value="Genomic_DNA"/>
</dbReference>
<reference evidence="6 7" key="1">
    <citation type="submission" date="2018-11" db="EMBL/GenBank/DDBJ databases">
        <title>Genome sequence and assembly of Colletotrichum spinosum.</title>
        <authorList>
            <person name="Gan P."/>
            <person name="Shirasu K."/>
        </authorList>
    </citation>
    <scope>NUCLEOTIDE SEQUENCE [LARGE SCALE GENOMIC DNA]</scope>
    <source>
        <strain evidence="6 7">CBS 515.97</strain>
    </source>
</reference>
<evidence type="ECO:0000256" key="3">
    <source>
        <dbReference type="ARBA" id="ARBA00022827"/>
    </source>
</evidence>
<evidence type="ECO:0000256" key="2">
    <source>
        <dbReference type="ARBA" id="ARBA00022630"/>
    </source>
</evidence>
<evidence type="ECO:0000313" key="6">
    <source>
        <dbReference type="EMBL" id="TDZ40595.1"/>
    </source>
</evidence>
<sequence>MTNQYDVVIIGAGPVGLLLACELALGKTSVIVLECEASPVSPWKEEPTGMRGLHLPSSEILWRRGLLEKIWTLEGRPHGPTKTPGFQFAGHFAGIPLNLSQLDLDRWKYRLRGPSLMGGPITIALIERVLAERAESLGVEIHRGCGFERIVQQSADGVTIEAGKDTQTFHAKWLIGCDGGRSQVRKAAEIDFPGTDATLTGYVIHCDLDHPERLSPGFQPTKQGMYIFRKPGALYLMDFDGGAGQMREPSQQRLQEVMERVVGRTDIKLEKVHLASAFTDRGKQATTYRKGRVLLAGDAAHIHPPLGAQGMNAGLGDAMNLGWKLAATVRGEEKGVRAFTVLDTYTSERHPVGQWVLEWNYAQVAALKPDATGYAVQKLMRDLIATDDGTNYFIDNVWGLSQRYGDGEGVHPVVGRSAPDFTFKDGSRLGPKLEGGRGLFIDFEDVDLEKVVKGFERVDYLGQNVEDRRGIRALLIRPDGFVAWAVEEGDEPDAEGLETELKKWFSY</sequence>
<dbReference type="Gene3D" id="3.40.30.120">
    <property type="match status" value="1"/>
</dbReference>
<dbReference type="Pfam" id="PF01494">
    <property type="entry name" value="FAD_binding_3"/>
    <property type="match status" value="1"/>
</dbReference>
<evidence type="ECO:0000256" key="1">
    <source>
        <dbReference type="ARBA" id="ARBA00001974"/>
    </source>
</evidence>
<dbReference type="InterPro" id="IPR036188">
    <property type="entry name" value="FAD/NAD-bd_sf"/>
</dbReference>
<keyword evidence="4" id="KW-0560">Oxidoreductase</keyword>
<dbReference type="InterPro" id="IPR050641">
    <property type="entry name" value="RIFMO-like"/>
</dbReference>
<dbReference type="PANTHER" id="PTHR43004:SF19">
    <property type="entry name" value="BINDING MONOOXYGENASE, PUTATIVE (JCVI)-RELATED"/>
    <property type="match status" value="1"/>
</dbReference>